<sequence length="330" mass="34830">MHRLTRDDIEQAARHVYQVMPATAQYSWPLLAQRLGCTVWVKHENHTPTGAFKIRGGITFMHWLKREHPEVKGIVSATRGNHGQSLALAASALGLKALIVVPQGNSLEKNNAMRGFGGEVIECGRDFDEAREEAARLAQVHGLFLVPPFHLELVKGVATYALELFTAAPQLDTVYVPIGCGSGICGVIAARDALGLKTRVVGVVSTEAMAAKLSFEAGEIRETASADTFADGLAVRKPIPEAFALYAAGAARIVAVSEAEIAHAMRVYYTDTHNLAEGAGAAALAALIQEREARVGETVGVILSGGNVDRSVYAGVIGGVTSKSLGVGAP</sequence>
<comment type="caution">
    <text evidence="5">The sequence shown here is derived from an EMBL/GenBank/DDBJ whole genome shotgun (WGS) entry which is preliminary data.</text>
</comment>
<evidence type="ECO:0000256" key="1">
    <source>
        <dbReference type="ARBA" id="ARBA00001933"/>
    </source>
</evidence>
<evidence type="ECO:0000313" key="5">
    <source>
        <dbReference type="EMBL" id="MBC3345070.1"/>
    </source>
</evidence>
<dbReference type="PANTHER" id="PTHR48078:SF7">
    <property type="entry name" value="BLL6502 PROTEIN"/>
    <property type="match status" value="1"/>
</dbReference>
<dbReference type="RefSeq" id="WP_186653083.1">
    <property type="nucleotide sequence ID" value="NZ_JABWQV010000001.1"/>
</dbReference>
<accession>A0ABR6UK78</accession>
<keyword evidence="6" id="KW-1185">Reference proteome</keyword>
<keyword evidence="2" id="KW-0663">Pyridoxal phosphate</keyword>
<dbReference type="InterPro" id="IPR036052">
    <property type="entry name" value="TrpB-like_PALP_sf"/>
</dbReference>
<evidence type="ECO:0000256" key="3">
    <source>
        <dbReference type="ARBA" id="ARBA00023239"/>
    </source>
</evidence>
<dbReference type="InterPro" id="IPR050147">
    <property type="entry name" value="Ser/Thr_Dehydratase"/>
</dbReference>
<dbReference type="Gene3D" id="3.40.50.1100">
    <property type="match status" value="2"/>
</dbReference>
<dbReference type="InterPro" id="IPR000634">
    <property type="entry name" value="Ser/Thr_deHydtase_PyrdxlP-BS"/>
</dbReference>
<gene>
    <name evidence="5" type="ORF">HU811_00300</name>
</gene>
<dbReference type="PROSITE" id="PS00165">
    <property type="entry name" value="DEHYDRATASE_SER_THR"/>
    <property type="match status" value="1"/>
</dbReference>
<comment type="cofactor">
    <cofactor evidence="1">
        <name>pyridoxal 5'-phosphate</name>
        <dbReference type="ChEBI" id="CHEBI:597326"/>
    </cofactor>
</comment>
<proteinExistence type="predicted"/>
<protein>
    <submittedName>
        <fullName evidence="5">Threonine dehydratase</fullName>
    </submittedName>
</protein>
<dbReference type="InterPro" id="IPR001926">
    <property type="entry name" value="TrpB-like_PALP"/>
</dbReference>
<name>A0ABR6UK78_9PSED</name>
<organism evidence="5 6">
    <name type="scientific">Pseudomonas tehranensis</name>
    <dbReference type="NCBI Taxonomy" id="2745502"/>
    <lineage>
        <taxon>Bacteria</taxon>
        <taxon>Pseudomonadati</taxon>
        <taxon>Pseudomonadota</taxon>
        <taxon>Gammaproteobacteria</taxon>
        <taxon>Pseudomonadales</taxon>
        <taxon>Pseudomonadaceae</taxon>
        <taxon>Pseudomonas</taxon>
    </lineage>
</organism>
<dbReference type="SUPFAM" id="SSF53686">
    <property type="entry name" value="Tryptophan synthase beta subunit-like PLP-dependent enzymes"/>
    <property type="match status" value="1"/>
</dbReference>
<evidence type="ECO:0000313" key="6">
    <source>
        <dbReference type="Proteomes" id="UP000617171"/>
    </source>
</evidence>
<dbReference type="Pfam" id="PF00291">
    <property type="entry name" value="PALP"/>
    <property type="match status" value="1"/>
</dbReference>
<keyword evidence="3" id="KW-0456">Lyase</keyword>
<dbReference type="Proteomes" id="UP000617171">
    <property type="component" value="Unassembled WGS sequence"/>
</dbReference>
<dbReference type="PANTHER" id="PTHR48078">
    <property type="entry name" value="THREONINE DEHYDRATASE, MITOCHONDRIAL-RELATED"/>
    <property type="match status" value="1"/>
</dbReference>
<reference evidence="5 6" key="1">
    <citation type="journal article" date="2020" name="Microorganisms">
        <title>Reliable Identification of Environmental Pseudomonas Isolates Using the rpoD Gene.</title>
        <authorList>
            <consortium name="The Broad Institute Genome Sequencing Platform"/>
            <person name="Girard L."/>
            <person name="Lood C."/>
            <person name="Rokni-Zadeh H."/>
            <person name="van Noort V."/>
            <person name="Lavigne R."/>
            <person name="De Mot R."/>
        </authorList>
    </citation>
    <scope>NUCLEOTIDE SEQUENCE [LARGE SCALE GENOMIC DNA]</scope>
    <source>
        <strain evidence="5 6">SWRI196</strain>
    </source>
</reference>
<evidence type="ECO:0000256" key="2">
    <source>
        <dbReference type="ARBA" id="ARBA00022898"/>
    </source>
</evidence>
<dbReference type="EMBL" id="JABWQV010000001">
    <property type="protein sequence ID" value="MBC3345070.1"/>
    <property type="molecule type" value="Genomic_DNA"/>
</dbReference>
<dbReference type="NCBIfam" id="NF004771">
    <property type="entry name" value="PRK06110.1"/>
    <property type="match status" value="1"/>
</dbReference>
<evidence type="ECO:0000259" key="4">
    <source>
        <dbReference type="Pfam" id="PF00291"/>
    </source>
</evidence>
<feature type="domain" description="Tryptophan synthase beta chain-like PALP" evidence="4">
    <location>
        <begin position="28"/>
        <end position="305"/>
    </location>
</feature>